<dbReference type="InterPro" id="IPR041698">
    <property type="entry name" value="Methyltransf_25"/>
</dbReference>
<evidence type="ECO:0000259" key="1">
    <source>
        <dbReference type="Pfam" id="PF13649"/>
    </source>
</evidence>
<protein>
    <recommendedName>
        <fullName evidence="1">Methyltransferase domain-containing protein</fullName>
    </recommendedName>
</protein>
<proteinExistence type="predicted"/>
<dbReference type="EMBL" id="KB446563">
    <property type="protein sequence ID" value="EME78477.1"/>
    <property type="molecule type" value="Genomic_DNA"/>
</dbReference>
<dbReference type="HOGENOM" id="CLU_049749_3_0_1"/>
<name>M3ALX8_PSEFD</name>
<dbReference type="Proteomes" id="UP000016932">
    <property type="component" value="Unassembled WGS sequence"/>
</dbReference>
<dbReference type="CDD" id="cd02440">
    <property type="entry name" value="AdoMet_MTases"/>
    <property type="match status" value="1"/>
</dbReference>
<feature type="domain" description="Methyltransferase" evidence="1">
    <location>
        <begin position="76"/>
        <end position="179"/>
    </location>
</feature>
<evidence type="ECO:0000313" key="3">
    <source>
        <dbReference type="Proteomes" id="UP000016932"/>
    </source>
</evidence>
<dbReference type="InterPro" id="IPR029063">
    <property type="entry name" value="SAM-dependent_MTases_sf"/>
</dbReference>
<accession>M3ALX8</accession>
<organism evidence="2 3">
    <name type="scientific">Pseudocercospora fijiensis (strain CIRAD86)</name>
    <name type="common">Black leaf streak disease fungus</name>
    <name type="synonym">Mycosphaerella fijiensis</name>
    <dbReference type="NCBI Taxonomy" id="383855"/>
    <lineage>
        <taxon>Eukaryota</taxon>
        <taxon>Fungi</taxon>
        <taxon>Dikarya</taxon>
        <taxon>Ascomycota</taxon>
        <taxon>Pezizomycotina</taxon>
        <taxon>Dothideomycetes</taxon>
        <taxon>Dothideomycetidae</taxon>
        <taxon>Mycosphaerellales</taxon>
        <taxon>Mycosphaerellaceae</taxon>
        <taxon>Pseudocercospora</taxon>
    </lineage>
</organism>
<dbReference type="PANTHER" id="PTHR43591">
    <property type="entry name" value="METHYLTRANSFERASE"/>
    <property type="match status" value="1"/>
</dbReference>
<dbReference type="SUPFAM" id="SSF53335">
    <property type="entry name" value="S-adenosyl-L-methionine-dependent methyltransferases"/>
    <property type="match status" value="1"/>
</dbReference>
<dbReference type="GeneID" id="19341769"/>
<evidence type="ECO:0000313" key="2">
    <source>
        <dbReference type="EMBL" id="EME78477.1"/>
    </source>
</evidence>
<dbReference type="RefSeq" id="XP_007930848.1">
    <property type="nucleotide sequence ID" value="XM_007932657.1"/>
</dbReference>
<sequence length="292" mass="32732">MHTESIARAFDADAFLCTAEELCSRRRKTPGTYAGFEPTQYDGIAQQYVSPKDLPHGKMEKALISKALGNCTGLRILDIAGGTGDHARVAIEGGADRIDVVDISEAMMEVGKKIEAEAGREVIHWYRGDIVLPLWEQIKELPIQGYDIIMGSFPFDHIETVEELVSMWRNIAAYLKPGGRMIGARIQNPWSRCVQDGKYGARATLIEQTATRAVRCQVLVNTKPPFTFYSCSTEISLRGDTYIPNTLGVIDVQNLDPKETELFQEDPEFWKDFVEDPYFVVFTARRISVSSK</sequence>
<dbReference type="eggNOG" id="ENOG502SQ5Z">
    <property type="taxonomic scope" value="Eukaryota"/>
</dbReference>
<keyword evidence="3" id="KW-1185">Reference proteome</keyword>
<reference evidence="2 3" key="1">
    <citation type="journal article" date="2012" name="PLoS Pathog.">
        <title>Diverse lifestyles and strategies of plant pathogenesis encoded in the genomes of eighteen Dothideomycetes fungi.</title>
        <authorList>
            <person name="Ohm R.A."/>
            <person name="Feau N."/>
            <person name="Henrissat B."/>
            <person name="Schoch C.L."/>
            <person name="Horwitz B.A."/>
            <person name="Barry K.W."/>
            <person name="Condon B.J."/>
            <person name="Copeland A.C."/>
            <person name="Dhillon B."/>
            <person name="Glaser F."/>
            <person name="Hesse C.N."/>
            <person name="Kosti I."/>
            <person name="LaButti K."/>
            <person name="Lindquist E.A."/>
            <person name="Lucas S."/>
            <person name="Salamov A.A."/>
            <person name="Bradshaw R.E."/>
            <person name="Ciuffetti L."/>
            <person name="Hamelin R.C."/>
            <person name="Kema G.H.J."/>
            <person name="Lawrence C."/>
            <person name="Scott J.A."/>
            <person name="Spatafora J.W."/>
            <person name="Turgeon B.G."/>
            <person name="de Wit P.J.G.M."/>
            <person name="Zhong S."/>
            <person name="Goodwin S.B."/>
            <person name="Grigoriev I.V."/>
        </authorList>
    </citation>
    <scope>NUCLEOTIDE SEQUENCE [LARGE SCALE GENOMIC DNA]</scope>
    <source>
        <strain evidence="2 3">CIRAD86</strain>
    </source>
</reference>
<dbReference type="KEGG" id="pfj:MYCFIDRAFT_80894"/>
<gene>
    <name evidence="2" type="ORF">MYCFIDRAFT_80894</name>
</gene>
<dbReference type="VEuPathDB" id="FungiDB:MYCFIDRAFT_80894"/>
<dbReference type="Gene3D" id="3.40.50.150">
    <property type="entry name" value="Vaccinia Virus protein VP39"/>
    <property type="match status" value="1"/>
</dbReference>
<dbReference type="AlphaFoldDB" id="M3ALX8"/>
<dbReference type="OrthoDB" id="3623237at2759"/>
<dbReference type="Pfam" id="PF13649">
    <property type="entry name" value="Methyltransf_25"/>
    <property type="match status" value="1"/>
</dbReference>
<dbReference type="STRING" id="383855.M3ALX8"/>